<dbReference type="AlphaFoldDB" id="A0A0N0IXS4"/>
<sequence length="178" mass="19877">MRLKFPGLFIIALASKEYLPVVFNFQLANTSINTIENYNFAVSQSLTDNPDKQYGSVCHFLVSINENVKNGEIFCDEGCNEENKETGNTSVFEENIKFSPNPVSDMANVDFTLKAEAKITAKVVDYYGRPIKTLMTNSKLVKGANKLRFSTSNLINGIYILTINAGSESRSLQFIVKH</sequence>
<dbReference type="InterPro" id="IPR026444">
    <property type="entry name" value="Secre_tail"/>
</dbReference>
<protein>
    <recommendedName>
        <fullName evidence="2">Secretion system C-terminal sorting domain-containing protein</fullName>
    </recommendedName>
</protein>
<evidence type="ECO:0000256" key="1">
    <source>
        <dbReference type="ARBA" id="ARBA00022729"/>
    </source>
</evidence>
<accession>A0A0N0IXS4</accession>
<evidence type="ECO:0000313" key="4">
    <source>
        <dbReference type="Proteomes" id="UP000037953"/>
    </source>
</evidence>
<evidence type="ECO:0000313" key="3">
    <source>
        <dbReference type="EMBL" id="KPE52472.1"/>
    </source>
</evidence>
<reference evidence="4" key="2">
    <citation type="submission" date="2015-09" db="EMBL/GenBank/DDBJ databases">
        <title>Draft genome sequence of a multidrug-resistant Chryseobacterium indologenes isolate from Malaysia.</title>
        <authorList>
            <person name="Yu C.Y."/>
            <person name="Ang G.Y."/>
            <person name="Chan K.-G."/>
        </authorList>
    </citation>
    <scope>NUCLEOTIDE SEQUENCE [LARGE SCALE GENOMIC DNA]</scope>
    <source>
        <strain evidence="4">CI_885</strain>
    </source>
</reference>
<keyword evidence="1" id="KW-0732">Signal</keyword>
<proteinExistence type="predicted"/>
<dbReference type="RefSeq" id="WP_062696024.1">
    <property type="nucleotide sequence ID" value="NZ_LJOD01000001.1"/>
</dbReference>
<reference evidence="3 4" key="1">
    <citation type="journal article" date="2015" name="Genom Data">
        <title>Draft genome sequence of a multidrug-resistant Chryseobacterium indologenes isolate from Malaysia.</title>
        <authorList>
            <person name="Yu C.Y."/>
            <person name="Ang G.Y."/>
            <person name="Cheng H.J."/>
            <person name="Cheong Y.M."/>
            <person name="Yin W.F."/>
            <person name="Chan K.G."/>
        </authorList>
    </citation>
    <scope>NUCLEOTIDE SEQUENCE [LARGE SCALE GENOMIC DNA]</scope>
    <source>
        <strain evidence="3 4">CI_885</strain>
    </source>
</reference>
<dbReference type="EMBL" id="LJOD01000001">
    <property type="protein sequence ID" value="KPE52472.1"/>
    <property type="molecule type" value="Genomic_DNA"/>
</dbReference>
<dbReference type="OrthoDB" id="1055762at2"/>
<evidence type="ECO:0000259" key="2">
    <source>
        <dbReference type="Pfam" id="PF18962"/>
    </source>
</evidence>
<comment type="caution">
    <text evidence="3">The sequence shown here is derived from an EMBL/GenBank/DDBJ whole genome shotgun (WGS) entry which is preliminary data.</text>
</comment>
<dbReference type="NCBIfam" id="TIGR04183">
    <property type="entry name" value="Por_Secre_tail"/>
    <property type="match status" value="1"/>
</dbReference>
<gene>
    <name evidence="3" type="ORF">AOB46_00100</name>
</gene>
<feature type="domain" description="Secretion system C-terminal sorting" evidence="2">
    <location>
        <begin position="100"/>
        <end position="175"/>
    </location>
</feature>
<dbReference type="PATRIC" id="fig|253.9.peg.19"/>
<dbReference type="Pfam" id="PF18962">
    <property type="entry name" value="Por_Secre_tail"/>
    <property type="match status" value="1"/>
</dbReference>
<name>A0A0N0IXS4_CHRID</name>
<dbReference type="Proteomes" id="UP000037953">
    <property type="component" value="Unassembled WGS sequence"/>
</dbReference>
<organism evidence="3 4">
    <name type="scientific">Chryseobacterium indologenes</name>
    <name type="common">Flavobacterium indologenes</name>
    <dbReference type="NCBI Taxonomy" id="253"/>
    <lineage>
        <taxon>Bacteria</taxon>
        <taxon>Pseudomonadati</taxon>
        <taxon>Bacteroidota</taxon>
        <taxon>Flavobacteriia</taxon>
        <taxon>Flavobacteriales</taxon>
        <taxon>Weeksellaceae</taxon>
        <taxon>Chryseobacterium group</taxon>
        <taxon>Chryseobacterium</taxon>
    </lineage>
</organism>